<dbReference type="AlphaFoldDB" id="A0A6A5H6J1"/>
<protein>
    <submittedName>
        <fullName evidence="2">Uncharacterized protein</fullName>
    </submittedName>
</protein>
<evidence type="ECO:0000256" key="1">
    <source>
        <dbReference type="SAM" id="MobiDB-lite"/>
    </source>
</evidence>
<sequence>MLRKQTRSIVDSLTASRHIILRRLCQEDKPHTLGRETVQYKSTDQDKQHQTSLIKETDTAVESQADEEQLQSDSAGRKISTPTAPTSHLKLQHRMCLVATSLAEGRSRTILQHRQAVYVLNSCRTLKTSRVARRQAKSNLLLAYWRFGLMMTPSEKG</sequence>
<accession>A0A6A5H6J1</accession>
<evidence type="ECO:0000313" key="3">
    <source>
        <dbReference type="Proteomes" id="UP000483820"/>
    </source>
</evidence>
<gene>
    <name evidence="2" type="ORF">GCK72_010405</name>
</gene>
<proteinExistence type="predicted"/>
<reference evidence="2 3" key="1">
    <citation type="submission" date="2019-12" db="EMBL/GenBank/DDBJ databases">
        <title>Chromosome-level assembly of the Caenorhabditis remanei genome.</title>
        <authorList>
            <person name="Teterina A.A."/>
            <person name="Willis J.H."/>
            <person name="Phillips P.C."/>
        </authorList>
    </citation>
    <scope>NUCLEOTIDE SEQUENCE [LARGE SCALE GENOMIC DNA]</scope>
    <source>
        <strain evidence="2 3">PX506</strain>
        <tissue evidence="2">Whole organism</tissue>
    </source>
</reference>
<dbReference type="CTD" id="78774987"/>
<dbReference type="RefSeq" id="XP_053587421.1">
    <property type="nucleotide sequence ID" value="XM_053727844.1"/>
</dbReference>
<dbReference type="KEGG" id="crq:GCK72_010405"/>
<comment type="caution">
    <text evidence="2">The sequence shown here is derived from an EMBL/GenBank/DDBJ whole genome shotgun (WGS) entry which is preliminary data.</text>
</comment>
<dbReference type="EMBL" id="WUAV01000003">
    <property type="protein sequence ID" value="KAF1762143.1"/>
    <property type="molecule type" value="Genomic_DNA"/>
</dbReference>
<evidence type="ECO:0000313" key="2">
    <source>
        <dbReference type="EMBL" id="KAF1762143.1"/>
    </source>
</evidence>
<dbReference type="Proteomes" id="UP000483820">
    <property type="component" value="Chromosome III"/>
</dbReference>
<name>A0A6A5H6J1_CAERE</name>
<dbReference type="GeneID" id="78774987"/>
<feature type="region of interest" description="Disordered" evidence="1">
    <location>
        <begin position="35"/>
        <end position="87"/>
    </location>
</feature>
<organism evidence="2 3">
    <name type="scientific">Caenorhabditis remanei</name>
    <name type="common">Caenorhabditis vulgaris</name>
    <dbReference type="NCBI Taxonomy" id="31234"/>
    <lineage>
        <taxon>Eukaryota</taxon>
        <taxon>Metazoa</taxon>
        <taxon>Ecdysozoa</taxon>
        <taxon>Nematoda</taxon>
        <taxon>Chromadorea</taxon>
        <taxon>Rhabditida</taxon>
        <taxon>Rhabditina</taxon>
        <taxon>Rhabditomorpha</taxon>
        <taxon>Rhabditoidea</taxon>
        <taxon>Rhabditidae</taxon>
        <taxon>Peloderinae</taxon>
        <taxon>Caenorhabditis</taxon>
    </lineage>
</organism>